<name>A0ABV1DDY6_9FIRM</name>
<accession>A0ABV1DDY6</accession>
<dbReference type="EMBL" id="JBBMFM010000159">
    <property type="protein sequence ID" value="MEQ2428205.1"/>
    <property type="molecule type" value="Genomic_DNA"/>
</dbReference>
<proteinExistence type="predicted"/>
<evidence type="ECO:0000313" key="2">
    <source>
        <dbReference type="Proteomes" id="UP001454086"/>
    </source>
</evidence>
<comment type="caution">
    <text evidence="1">The sequence shown here is derived from an EMBL/GenBank/DDBJ whole genome shotgun (WGS) entry which is preliminary data.</text>
</comment>
<reference evidence="1 2" key="1">
    <citation type="submission" date="2024-03" db="EMBL/GenBank/DDBJ databases">
        <title>Human intestinal bacterial collection.</title>
        <authorList>
            <person name="Pauvert C."/>
            <person name="Hitch T.C.A."/>
            <person name="Clavel T."/>
        </authorList>
    </citation>
    <scope>NUCLEOTIDE SEQUENCE [LARGE SCALE GENOMIC DNA]</scope>
    <source>
        <strain evidence="1 2">CLA-SR-H021</strain>
    </source>
</reference>
<sequence>MFCDDFANTCDGTVVFDSDGLPTSSEPEHDVGTRSMAAFFTKHKAVYQYSVTEDRMFRLRFLINRSHEQDGGASGVKT</sequence>
<dbReference type="Proteomes" id="UP001454086">
    <property type="component" value="Unassembled WGS sequence"/>
</dbReference>
<protein>
    <submittedName>
        <fullName evidence="1">Uncharacterized protein</fullName>
    </submittedName>
</protein>
<evidence type="ECO:0000313" key="1">
    <source>
        <dbReference type="EMBL" id="MEQ2428205.1"/>
    </source>
</evidence>
<organism evidence="1 2">
    <name type="scientific">Enterocloster hominis</name>
    <name type="common">ex Hitch et al. 2024</name>
    <dbReference type="NCBI Taxonomy" id="1917870"/>
    <lineage>
        <taxon>Bacteria</taxon>
        <taxon>Bacillati</taxon>
        <taxon>Bacillota</taxon>
        <taxon>Clostridia</taxon>
        <taxon>Lachnospirales</taxon>
        <taxon>Lachnospiraceae</taxon>
        <taxon>Enterocloster</taxon>
    </lineage>
</organism>
<gene>
    <name evidence="1" type="ORF">WMQ36_24910</name>
</gene>
<keyword evidence="2" id="KW-1185">Reference proteome</keyword>
<dbReference type="RefSeq" id="WP_349118676.1">
    <property type="nucleotide sequence ID" value="NZ_JBBMFM010000159.1"/>
</dbReference>